<feature type="region of interest" description="Disordered" evidence="1">
    <location>
        <begin position="21"/>
        <end position="84"/>
    </location>
</feature>
<protein>
    <submittedName>
        <fullName evidence="2">Uncharacterized protein</fullName>
    </submittedName>
</protein>
<comment type="caution">
    <text evidence="2">The sequence shown here is derived from an EMBL/GenBank/DDBJ whole genome shotgun (WGS) entry which is preliminary data.</text>
</comment>
<evidence type="ECO:0000313" key="3">
    <source>
        <dbReference type="Proteomes" id="UP000028073"/>
    </source>
</evidence>
<feature type="region of interest" description="Disordered" evidence="1">
    <location>
        <begin position="231"/>
        <end position="302"/>
    </location>
</feature>
<proteinExistence type="predicted"/>
<evidence type="ECO:0000256" key="1">
    <source>
        <dbReference type="SAM" id="MobiDB-lite"/>
    </source>
</evidence>
<name>A0A081NIR3_9GAMM</name>
<dbReference type="AlphaFoldDB" id="A0A081NIR3"/>
<accession>A0A081NIR3</accession>
<keyword evidence="3" id="KW-1185">Reference proteome</keyword>
<dbReference type="STRING" id="1137799.GZ78_12545"/>
<sequence>MKDDVAICFYGQLIREKVMSTGGGNIPPSGAPGSHIPGVTSPHQPPPPPGKGGITPHTASNALPGGQSAAPDIPIGQRNTIPTTATPQVNSAKVFENQFHQVLSFQAQYDFLNFIPNLEQRLQDPSQFKDDLPFEIVYVKDGKTTSILPPDPEMPVESEEAGKLRTALREKLSVINQKNGPEERQALREQIESARAELGQLSKAIQEAGGTVPTPPVPQITLVIDENQFTARTPARKFNPNETPRKQGNEGQFLLIPKTPSKRMPPPVTKRPANPLQEEGSKPTEIPSQPHPSAPGHLKPIETQLPVNNKGQFSDVYLLKDSEAEFGKTGNIASVNAGSTDLTFGKQAAGINAQFGAFFTDPQQAAIAQAQSDFLTDSAEQGYLGFVTADDKFTDNTPLETIYGHVSGEPDNQGTVLVSVFREGHCPAGIKKNRAMVYVIPPDGKSDRYDDKDEFLKDIKLTAKNLLATQNKYNQHAVERGLPTLPVVRTCAFGGGIYCHPDSDQEEVAQAIRAGIKDYFDAINPEENTIKEVQYEHGV</sequence>
<dbReference type="EMBL" id="JOKH01000002">
    <property type="protein sequence ID" value="KEQ18336.1"/>
    <property type="molecule type" value="Genomic_DNA"/>
</dbReference>
<organism evidence="2 3">
    <name type="scientific">Endozoicomonas numazuensis</name>
    <dbReference type="NCBI Taxonomy" id="1137799"/>
    <lineage>
        <taxon>Bacteria</taxon>
        <taxon>Pseudomonadati</taxon>
        <taxon>Pseudomonadota</taxon>
        <taxon>Gammaproteobacteria</taxon>
        <taxon>Oceanospirillales</taxon>
        <taxon>Endozoicomonadaceae</taxon>
        <taxon>Endozoicomonas</taxon>
    </lineage>
</organism>
<evidence type="ECO:0000313" key="2">
    <source>
        <dbReference type="EMBL" id="KEQ18336.1"/>
    </source>
</evidence>
<gene>
    <name evidence="2" type="ORF">GZ78_12545</name>
</gene>
<reference evidence="2 3" key="1">
    <citation type="submission" date="2014-06" db="EMBL/GenBank/DDBJ databases">
        <title>Whole Genome Sequences of Three Symbiotic Endozoicomonas Bacteria.</title>
        <authorList>
            <person name="Neave M.J."/>
            <person name="Apprill A."/>
            <person name="Voolstra C.R."/>
        </authorList>
    </citation>
    <scope>NUCLEOTIDE SEQUENCE [LARGE SCALE GENOMIC DNA]</scope>
    <source>
        <strain evidence="2 3">DSM 25634</strain>
    </source>
</reference>
<dbReference type="Proteomes" id="UP000028073">
    <property type="component" value="Unassembled WGS sequence"/>
</dbReference>